<gene>
    <name evidence="1" type="ORF">OGATHE_002404</name>
</gene>
<reference evidence="1" key="1">
    <citation type="journal article" date="2021" name="Open Biol.">
        <title>Shared evolutionary footprints suggest mitochondrial oxidative damage underlies multiple complex I losses in fungi.</title>
        <authorList>
            <person name="Schikora-Tamarit M.A."/>
            <person name="Marcet-Houben M."/>
            <person name="Nosek J."/>
            <person name="Gabaldon T."/>
        </authorList>
    </citation>
    <scope>NUCLEOTIDE SEQUENCE</scope>
    <source>
        <strain evidence="1">NCAIM Y.01608</strain>
    </source>
</reference>
<dbReference type="EMBL" id="JAEUBD010000983">
    <property type="protein sequence ID" value="KAH3669592.1"/>
    <property type="molecule type" value="Genomic_DNA"/>
</dbReference>
<comment type="caution">
    <text evidence="1">The sequence shown here is derived from an EMBL/GenBank/DDBJ whole genome shotgun (WGS) entry which is preliminary data.</text>
</comment>
<accession>A0A9P8PD02</accession>
<sequence length="547" mass="59562">MCLSSTESTSLISCWMKLGARNRSTCSDQYWEYSTKDVGERIKGGAVSDDRSPFNLDETGNVGTHDERWQGVLVGLCAVGNSSFVAGIEAVDHDVLELLVDFLGTPLDSLRVLCHLQTRNSNTTTVSCLTWSVPDTVANGRSALSLGLENVNGLLSRAHVRSLSKVFASNSDQSLGFLARDLVLGSTWQSDIDLTGVNPWSGTVDVLDRGGFESGVLTNDVLQRHELDLGLDDGLDVLLGDSRLADDAALRVGKRNNGSSKLDDLQSGVLSNVTGSRDSNSFASKRLLTVGGLLDHLLDVVDQTVTGSLWSDQRTTPGQSLTGQHTLELVLHLLVGTEHESDLTSGGTNVTSWNIGELANVSGKLSDEGSAESSDLVVALSLRVKVRSTLTTSHRETGQGVLENLLVSKEFEDRKVNTWVQSQTSLVWTQSRVELDSVTSVDLDIALVVLPGDSELDDSLWNRDNRNHLLVFWVLLEQSRLLEGGVQFVEGLLEFWLLWLDHCVYYGERAGIAAQPLFILPLSSWLFLEPHPKISVDGDLCEKLSMD</sequence>
<reference evidence="1" key="2">
    <citation type="submission" date="2021-01" db="EMBL/GenBank/DDBJ databases">
        <authorList>
            <person name="Schikora-Tamarit M.A."/>
        </authorList>
    </citation>
    <scope>NUCLEOTIDE SEQUENCE</scope>
    <source>
        <strain evidence="1">NCAIM Y.01608</strain>
    </source>
</reference>
<dbReference type="AlphaFoldDB" id="A0A9P8PD02"/>
<organism evidence="1 2">
    <name type="scientific">Ogataea polymorpha</name>
    <dbReference type="NCBI Taxonomy" id="460523"/>
    <lineage>
        <taxon>Eukaryota</taxon>
        <taxon>Fungi</taxon>
        <taxon>Dikarya</taxon>
        <taxon>Ascomycota</taxon>
        <taxon>Saccharomycotina</taxon>
        <taxon>Pichiomycetes</taxon>
        <taxon>Pichiales</taxon>
        <taxon>Pichiaceae</taxon>
        <taxon>Ogataea</taxon>
    </lineage>
</organism>
<name>A0A9P8PD02_9ASCO</name>
<proteinExistence type="predicted"/>
<keyword evidence="2" id="KW-1185">Reference proteome</keyword>
<dbReference type="Proteomes" id="UP000788993">
    <property type="component" value="Unassembled WGS sequence"/>
</dbReference>
<evidence type="ECO:0000313" key="2">
    <source>
        <dbReference type="Proteomes" id="UP000788993"/>
    </source>
</evidence>
<protein>
    <submittedName>
        <fullName evidence="1">Uncharacterized protein</fullName>
    </submittedName>
</protein>
<evidence type="ECO:0000313" key="1">
    <source>
        <dbReference type="EMBL" id="KAH3669592.1"/>
    </source>
</evidence>